<dbReference type="Proteomes" id="UP000190541">
    <property type="component" value="Unassembled WGS sequence"/>
</dbReference>
<feature type="compositionally biased region" description="Low complexity" evidence="1">
    <location>
        <begin position="19"/>
        <end position="30"/>
    </location>
</feature>
<accession>A0A1T4ZUP3</accession>
<keyword evidence="3" id="KW-1185">Reference proteome</keyword>
<name>A0A1T4ZUP3_9SPHI</name>
<dbReference type="EMBL" id="FUYS01000001">
    <property type="protein sequence ID" value="SKB26472.1"/>
    <property type="molecule type" value="Genomic_DNA"/>
</dbReference>
<sequence>MTLPIRYVILLIVCLRSSSPSTTRCRPQSSAGQASYGDCGKGYEQTTKQALDDW</sequence>
<dbReference type="STRING" id="623280.SAMN05660226_00122"/>
<gene>
    <name evidence="2" type="ORF">SAMN05660226_00122</name>
</gene>
<proteinExistence type="predicted"/>
<dbReference type="AlphaFoldDB" id="A0A1T4ZUP3"/>
<evidence type="ECO:0000313" key="3">
    <source>
        <dbReference type="Proteomes" id="UP000190541"/>
    </source>
</evidence>
<organism evidence="2 3">
    <name type="scientific">Parapedobacter luteus</name>
    <dbReference type="NCBI Taxonomy" id="623280"/>
    <lineage>
        <taxon>Bacteria</taxon>
        <taxon>Pseudomonadati</taxon>
        <taxon>Bacteroidota</taxon>
        <taxon>Sphingobacteriia</taxon>
        <taxon>Sphingobacteriales</taxon>
        <taxon>Sphingobacteriaceae</taxon>
        <taxon>Parapedobacter</taxon>
    </lineage>
</organism>
<reference evidence="2 3" key="1">
    <citation type="submission" date="2017-02" db="EMBL/GenBank/DDBJ databases">
        <authorList>
            <person name="Peterson S.W."/>
        </authorList>
    </citation>
    <scope>NUCLEOTIDE SEQUENCE [LARGE SCALE GENOMIC DNA]</scope>
    <source>
        <strain evidence="2 3">DSM 22899</strain>
    </source>
</reference>
<feature type="region of interest" description="Disordered" evidence="1">
    <location>
        <begin position="19"/>
        <end position="41"/>
    </location>
</feature>
<evidence type="ECO:0000313" key="2">
    <source>
        <dbReference type="EMBL" id="SKB26472.1"/>
    </source>
</evidence>
<protein>
    <submittedName>
        <fullName evidence="2">Uncharacterized protein</fullName>
    </submittedName>
</protein>
<evidence type="ECO:0000256" key="1">
    <source>
        <dbReference type="SAM" id="MobiDB-lite"/>
    </source>
</evidence>